<dbReference type="Gene3D" id="3.30.559.10">
    <property type="entry name" value="Chloramphenicol acetyltransferase-like domain"/>
    <property type="match status" value="1"/>
</dbReference>
<comment type="caution">
    <text evidence="1">The sequence shown here is derived from an EMBL/GenBank/DDBJ whole genome shotgun (WGS) entry which is preliminary data.</text>
</comment>
<dbReference type="PANTHER" id="PTHR38474:SF1">
    <property type="entry name" value="SLR0299 PROTEIN"/>
    <property type="match status" value="1"/>
</dbReference>
<dbReference type="SMART" id="SM01059">
    <property type="entry name" value="CAT"/>
    <property type="match status" value="1"/>
</dbReference>
<dbReference type="PANTHER" id="PTHR38474">
    <property type="entry name" value="SLR0299 PROTEIN"/>
    <property type="match status" value="1"/>
</dbReference>
<dbReference type="SUPFAM" id="SSF52777">
    <property type="entry name" value="CoA-dependent acyltransferases"/>
    <property type="match status" value="1"/>
</dbReference>
<dbReference type="InterPro" id="IPR001707">
    <property type="entry name" value="Cmp_AcTrfase"/>
</dbReference>
<protein>
    <submittedName>
        <fullName evidence="1">CatA-like O-acetyltransferase</fullName>
    </submittedName>
</protein>
<reference evidence="1" key="1">
    <citation type="submission" date="2024-02" db="EMBL/GenBank/DDBJ databases">
        <title>Genome sequences of strain Gemmobacter sp. JM10B15.</title>
        <authorList>
            <person name="Zhang M."/>
        </authorList>
    </citation>
    <scope>NUCLEOTIDE SEQUENCE</scope>
    <source>
        <strain evidence="1">JM10B15</strain>
    </source>
</reference>
<organism evidence="1 2">
    <name type="scientific">Gemmobacter denitrificans</name>
    <dbReference type="NCBI Taxonomy" id="3123040"/>
    <lineage>
        <taxon>Bacteria</taxon>
        <taxon>Pseudomonadati</taxon>
        <taxon>Pseudomonadota</taxon>
        <taxon>Alphaproteobacteria</taxon>
        <taxon>Rhodobacterales</taxon>
        <taxon>Paracoccaceae</taxon>
        <taxon>Gemmobacter</taxon>
    </lineage>
</organism>
<dbReference type="EMBL" id="JBALHR010000010">
    <property type="protein sequence ID" value="MEH7829484.1"/>
    <property type="molecule type" value="Genomic_DNA"/>
</dbReference>
<name>A0ABU8BXQ8_9RHOB</name>
<dbReference type="InterPro" id="IPR023213">
    <property type="entry name" value="CAT-like_dom_sf"/>
</dbReference>
<sequence>MAATEIDLATWPRRDTLALFRRFQKPQYSVTARVDVTRVMIRRADEPGFPDYLACVHAIGTALHAVPELACRIRGDRVVRHDRMRLSPTMQFADGRLGFAYLDWLPDLRAFAAEAQQVLERTRLQGELEPGIDGDDGVAFLSCQPWLDFTAFDNPVLDADDSIPRVCWGRYTAEPAGRWSIAVALQVHHGLLDGVHVAAFFRELQAALTRV</sequence>
<dbReference type="RefSeq" id="WP_335424514.1">
    <property type="nucleotide sequence ID" value="NZ_JBALHR010000010.1"/>
</dbReference>
<evidence type="ECO:0000313" key="2">
    <source>
        <dbReference type="Proteomes" id="UP001431963"/>
    </source>
</evidence>
<proteinExistence type="predicted"/>
<dbReference type="Proteomes" id="UP001431963">
    <property type="component" value="Unassembled WGS sequence"/>
</dbReference>
<gene>
    <name evidence="1" type="ORF">V6590_15115</name>
</gene>
<dbReference type="Pfam" id="PF00302">
    <property type="entry name" value="CAT"/>
    <property type="match status" value="1"/>
</dbReference>
<keyword evidence="2" id="KW-1185">Reference proteome</keyword>
<accession>A0ABU8BXQ8</accession>
<evidence type="ECO:0000313" key="1">
    <source>
        <dbReference type="EMBL" id="MEH7829484.1"/>
    </source>
</evidence>